<sequence length="134" mass="15732">MKLNFIIVDDRELDCYIAEKLIYNTGKCNHFKAYDNAVEALQDVKTLQPEEDTLTILLLDIMMPVMNGFQFIEEFETLPKEVKNHYRIISITTSLNKNDISRIATYDSVYGVLRKPYSYEDFEEMINKINKEFG</sequence>
<dbReference type="Pfam" id="PF00072">
    <property type="entry name" value="Response_reg"/>
    <property type="match status" value="1"/>
</dbReference>
<gene>
    <name evidence="3" type="ORF">GJJ64_07700</name>
</gene>
<dbReference type="Gene3D" id="3.40.50.2300">
    <property type="match status" value="1"/>
</dbReference>
<comment type="caution">
    <text evidence="3">The sequence shown here is derived from an EMBL/GenBank/DDBJ whole genome shotgun (WGS) entry which is preliminary data.</text>
</comment>
<dbReference type="SUPFAM" id="SSF52172">
    <property type="entry name" value="CheY-like"/>
    <property type="match status" value="1"/>
</dbReference>
<dbReference type="AlphaFoldDB" id="A0A7K0FMB1"/>
<protein>
    <submittedName>
        <fullName evidence="3">Response regulator</fullName>
    </submittedName>
</protein>
<evidence type="ECO:0000256" key="1">
    <source>
        <dbReference type="PROSITE-ProRule" id="PRU00169"/>
    </source>
</evidence>
<dbReference type="InterPro" id="IPR001789">
    <property type="entry name" value="Sig_transdc_resp-reg_receiver"/>
</dbReference>
<evidence type="ECO:0000313" key="4">
    <source>
        <dbReference type="Proteomes" id="UP000462931"/>
    </source>
</evidence>
<evidence type="ECO:0000259" key="2">
    <source>
        <dbReference type="PROSITE" id="PS50110"/>
    </source>
</evidence>
<feature type="domain" description="Response regulatory" evidence="2">
    <location>
        <begin position="4"/>
        <end position="130"/>
    </location>
</feature>
<feature type="modified residue" description="4-aspartylphosphate" evidence="1">
    <location>
        <position position="60"/>
    </location>
</feature>
<reference evidence="3 4" key="1">
    <citation type="submission" date="2019-11" db="EMBL/GenBank/DDBJ databases">
        <authorList>
            <person name="Cheng Q."/>
            <person name="Yang Z."/>
        </authorList>
    </citation>
    <scope>NUCLEOTIDE SEQUENCE [LARGE SCALE GENOMIC DNA]</scope>
    <source>
        <strain evidence="3 4">HX-22-1</strain>
    </source>
</reference>
<proteinExistence type="predicted"/>
<dbReference type="GO" id="GO:0000160">
    <property type="term" value="P:phosphorelay signal transduction system"/>
    <property type="evidence" value="ECO:0007669"/>
    <property type="project" value="InterPro"/>
</dbReference>
<keyword evidence="1" id="KW-0597">Phosphoprotein</keyword>
<dbReference type="Proteomes" id="UP000462931">
    <property type="component" value="Unassembled WGS sequence"/>
</dbReference>
<dbReference type="EMBL" id="WKJI01000002">
    <property type="protein sequence ID" value="MRX47063.1"/>
    <property type="molecule type" value="Genomic_DNA"/>
</dbReference>
<evidence type="ECO:0000313" key="3">
    <source>
        <dbReference type="EMBL" id="MRX47063.1"/>
    </source>
</evidence>
<dbReference type="PROSITE" id="PS50110">
    <property type="entry name" value="RESPONSE_REGULATORY"/>
    <property type="match status" value="1"/>
</dbReference>
<keyword evidence="4" id="KW-1185">Reference proteome</keyword>
<accession>A0A7K0FMB1</accession>
<name>A0A7K0FMB1_9SPHI</name>
<organism evidence="3 4">
    <name type="scientific">Pedobacter puniceum</name>
    <dbReference type="NCBI Taxonomy" id="2666136"/>
    <lineage>
        <taxon>Bacteria</taxon>
        <taxon>Pseudomonadati</taxon>
        <taxon>Bacteroidota</taxon>
        <taxon>Sphingobacteriia</taxon>
        <taxon>Sphingobacteriales</taxon>
        <taxon>Sphingobacteriaceae</taxon>
        <taxon>Pedobacter</taxon>
    </lineage>
</organism>
<dbReference type="InterPro" id="IPR011006">
    <property type="entry name" value="CheY-like_superfamily"/>
</dbReference>
<dbReference type="RefSeq" id="WP_154287183.1">
    <property type="nucleotide sequence ID" value="NZ_WKJI01000002.1"/>
</dbReference>